<dbReference type="Proteomes" id="UP001243623">
    <property type="component" value="Chromosome"/>
</dbReference>
<protein>
    <submittedName>
        <fullName evidence="1">ATPase</fullName>
    </submittedName>
</protein>
<proteinExistence type="predicted"/>
<keyword evidence="2" id="KW-1185">Reference proteome</keyword>
<evidence type="ECO:0000313" key="1">
    <source>
        <dbReference type="EMBL" id="WIW69607.1"/>
    </source>
</evidence>
<reference evidence="1" key="1">
    <citation type="submission" date="2023-03" db="EMBL/GenBank/DDBJ databases">
        <title>Selenobaculum gbiensis gen. nov. sp. nov., a new bacterium isolated from the gut microbiota of IBD patient.</title>
        <authorList>
            <person name="Yeo S."/>
            <person name="Park H."/>
            <person name="Huh C.S."/>
        </authorList>
    </citation>
    <scope>NUCLEOTIDE SEQUENCE</scope>
    <source>
        <strain evidence="1">ICN-92133</strain>
    </source>
</reference>
<dbReference type="EMBL" id="CP120678">
    <property type="protein sequence ID" value="WIW69607.1"/>
    <property type="molecule type" value="Genomic_DNA"/>
</dbReference>
<accession>A0A9Y2AGU2</accession>
<gene>
    <name evidence="1" type="ORF">P3F81_06660</name>
</gene>
<dbReference type="KEGG" id="sgbi:P3F81_06660"/>
<name>A0A9Y2AGU2_9FIRM</name>
<dbReference type="RefSeq" id="WP_147668865.1">
    <property type="nucleotide sequence ID" value="NZ_CP120678.1"/>
</dbReference>
<organism evidence="1 2">
    <name type="scientific">Selenobaculum gibii</name>
    <dbReference type="NCBI Taxonomy" id="3054208"/>
    <lineage>
        <taxon>Bacteria</taxon>
        <taxon>Bacillati</taxon>
        <taxon>Bacillota</taxon>
        <taxon>Negativicutes</taxon>
        <taxon>Selenomonadales</taxon>
        <taxon>Selenomonadaceae</taxon>
        <taxon>Selenobaculum</taxon>
    </lineage>
</organism>
<dbReference type="AlphaFoldDB" id="A0A9Y2AGU2"/>
<evidence type="ECO:0000313" key="2">
    <source>
        <dbReference type="Proteomes" id="UP001243623"/>
    </source>
</evidence>
<sequence length="148" mass="16993">MTIEDFLDKMEQLILEAGRVPFTNKRVIEEDDLVTLLDALRRDVPNEIQDAQNIVKERNHILAEAEEEAKKIVEMAHNRADSLINDHIIAKKAQESAKDLMDATKKEREALRSDAFEYADAVFSQLDQNLNTALQTIRQAHVELKKIK</sequence>